<reference evidence="2" key="1">
    <citation type="submission" date="2023-04" db="EMBL/GenBank/DDBJ databases">
        <title>Phytophthora fragariaefolia NBRC 109709.</title>
        <authorList>
            <person name="Ichikawa N."/>
            <person name="Sato H."/>
            <person name="Tonouchi N."/>
        </authorList>
    </citation>
    <scope>NUCLEOTIDE SEQUENCE</scope>
    <source>
        <strain evidence="2">NBRC 109709</strain>
    </source>
</reference>
<protein>
    <submittedName>
        <fullName evidence="2">Unnamed protein product</fullName>
    </submittedName>
</protein>
<evidence type="ECO:0000313" key="2">
    <source>
        <dbReference type="EMBL" id="GMG17138.1"/>
    </source>
</evidence>
<keyword evidence="1" id="KW-0472">Membrane</keyword>
<organism evidence="2 3">
    <name type="scientific">Phytophthora fragariaefolia</name>
    <dbReference type="NCBI Taxonomy" id="1490495"/>
    <lineage>
        <taxon>Eukaryota</taxon>
        <taxon>Sar</taxon>
        <taxon>Stramenopiles</taxon>
        <taxon>Oomycota</taxon>
        <taxon>Peronosporomycetes</taxon>
        <taxon>Peronosporales</taxon>
        <taxon>Peronosporaceae</taxon>
        <taxon>Phytophthora</taxon>
    </lineage>
</organism>
<dbReference type="Proteomes" id="UP001165121">
    <property type="component" value="Unassembled WGS sequence"/>
</dbReference>
<keyword evidence="3" id="KW-1185">Reference proteome</keyword>
<evidence type="ECO:0000313" key="3">
    <source>
        <dbReference type="Proteomes" id="UP001165121"/>
    </source>
</evidence>
<keyword evidence="1" id="KW-0812">Transmembrane</keyword>
<gene>
    <name evidence="2" type="ORF">Pfra01_003002200</name>
</gene>
<evidence type="ECO:0000256" key="1">
    <source>
        <dbReference type="SAM" id="Phobius"/>
    </source>
</evidence>
<proteinExistence type="predicted"/>
<keyword evidence="1" id="KW-1133">Transmembrane helix</keyword>
<sequence length="192" mass="20588">MMASIATLLRLSNWRCITGSNACRFSSPETTFHESLCSRYNLNFNWYTSKVSSSFGGLLLPRGFISVIPIIPPCCTPGCPSGATAPAVPTDGITDVTVAGVCTPRLVVVIVIMEGVEVVVATVPVAVDAAYPVATALLVALLILVLPTCRSWDHNLAENSVSRVLNTALRSGRVDKQLMRCSKIICVVRCKY</sequence>
<name>A0A9W7DB78_9STRA</name>
<accession>A0A9W7DB78</accession>
<comment type="caution">
    <text evidence="2">The sequence shown here is derived from an EMBL/GenBank/DDBJ whole genome shotgun (WGS) entry which is preliminary data.</text>
</comment>
<dbReference type="EMBL" id="BSXT01018983">
    <property type="protein sequence ID" value="GMG17138.1"/>
    <property type="molecule type" value="Genomic_DNA"/>
</dbReference>
<feature type="transmembrane region" description="Helical" evidence="1">
    <location>
        <begin position="129"/>
        <end position="146"/>
    </location>
</feature>
<feature type="transmembrane region" description="Helical" evidence="1">
    <location>
        <begin position="106"/>
        <end position="123"/>
    </location>
</feature>
<dbReference type="AlphaFoldDB" id="A0A9W7DB78"/>